<proteinExistence type="predicted"/>
<evidence type="ECO:0000313" key="3">
    <source>
        <dbReference type="Proteomes" id="UP000052019"/>
    </source>
</evidence>
<gene>
    <name evidence="2" type="ORF">SAMN04490205_4257</name>
    <name evidence="1" type="ORF">TU79_23410</name>
</gene>
<evidence type="ECO:0000313" key="4">
    <source>
        <dbReference type="Proteomes" id="UP000183126"/>
    </source>
</evidence>
<dbReference type="EMBL" id="LT629760">
    <property type="protein sequence ID" value="SDS96522.1"/>
    <property type="molecule type" value="Genomic_DNA"/>
</dbReference>
<dbReference type="EMBL" id="JYLK01000022">
    <property type="protein sequence ID" value="KRP57799.1"/>
    <property type="molecule type" value="Genomic_DNA"/>
</dbReference>
<organism evidence="1 3">
    <name type="scientific">Pseudomonas trivialis</name>
    <dbReference type="NCBI Taxonomy" id="200450"/>
    <lineage>
        <taxon>Bacteria</taxon>
        <taxon>Pseudomonadati</taxon>
        <taxon>Pseudomonadota</taxon>
        <taxon>Gammaproteobacteria</taxon>
        <taxon>Pseudomonadales</taxon>
        <taxon>Pseudomonadaceae</taxon>
        <taxon>Pseudomonas</taxon>
    </lineage>
</organism>
<reference evidence="1 3" key="1">
    <citation type="submission" date="2015-02" db="EMBL/GenBank/DDBJ databases">
        <title>Two Pseudomonas sp. nov. isolated from raw milk.</title>
        <authorList>
            <person name="Wenning M."/>
            <person name="von Neubeck M."/>
            <person name="Huptas C."/>
            <person name="Scherer S."/>
        </authorList>
    </citation>
    <scope>NUCLEOTIDE SEQUENCE [LARGE SCALE GENOMIC DNA]</scope>
    <source>
        <strain evidence="1 3">DSM 14937</strain>
    </source>
</reference>
<keyword evidence="4" id="KW-1185">Reference proteome</keyword>
<dbReference type="Proteomes" id="UP000052019">
    <property type="component" value="Unassembled WGS sequence"/>
</dbReference>
<dbReference type="PATRIC" id="fig|200450.4.peg.2356"/>
<evidence type="ECO:0000313" key="1">
    <source>
        <dbReference type="EMBL" id="KRP57799.1"/>
    </source>
</evidence>
<name>A0A0R2ZAV8_9PSED</name>
<protein>
    <submittedName>
        <fullName evidence="1">Uncharacterized protein</fullName>
    </submittedName>
</protein>
<dbReference type="Proteomes" id="UP000183126">
    <property type="component" value="Chromosome I"/>
</dbReference>
<reference evidence="2 4" key="2">
    <citation type="submission" date="2016-10" db="EMBL/GenBank/DDBJ databases">
        <authorList>
            <person name="Varghese N."/>
            <person name="Submissions S."/>
        </authorList>
    </citation>
    <scope>NUCLEOTIDE SEQUENCE [LARGE SCALE GENOMIC DNA]</scope>
    <source>
        <strain evidence="2 4">BS3111</strain>
    </source>
</reference>
<evidence type="ECO:0000313" key="2">
    <source>
        <dbReference type="EMBL" id="SDS96522.1"/>
    </source>
</evidence>
<sequence>MTTIPKPYSRHSGITLKSATIAIGLDPLTVPGVDTSDGRGVVAQSLLLAPLKLQIPSWQPEPSDPSDKEHTCEVWWESDDGPRLLDTFTVGVPPPAVPDFYEREISLVHLRSRSRVAHLYYTVRSEGGTTFSDPKVTITIDLERPMLLSPNDILAFQVPPAPVLDDQYMLDHQPTVFKLPTYNIEAPGDRVEIYLSNSPTPPNTPADGESPVDFGTVPRTVTLDSDAFRRLNSGPAYAFFRIFDATGNYSDLSMGLPFVIGGGLPAPSIRPPAYDDQLIKRDDARAGVFVRIDYPGWSASAGHQVIVYWDGRPIPAQAVKKIPFEVEIPWPVLRGNNAVLAAQTVQVSYELMGLNPSPTMSALLAVNVNLTIAGQDHLNAPALLNSTLAPVEVEGSTGTNLLVDADRGNPIRVRVRLFSTPQPGDVLHLFWNSIGPVATYSVKAGDVAGTWVNFPNVPATVLDGLALTAHMVHYITSNGVNEQRSPVTTLNTKFLPLPVPVIQHTLTNGYLTCRSQTKPVNGVEWSMLADGVRWLVAANANIRVDDIVKFKWQGFNENNWNTRNKNVVFEQSLQWEAANNTAAGAIFVMNDYDAVLYPLRQFKSATGSYEVWRGGVKVGESSLAYVRIDLTYSTGCYCTPRGVVCS</sequence>
<dbReference type="AlphaFoldDB" id="A0A0R2ZAV8"/>
<accession>A0A0R2ZAV8</accession>